<comment type="subcellular location">
    <subcellularLocation>
        <location evidence="1">Golgi apparatus membrane</location>
        <topology evidence="1">Multi-pass membrane protein</topology>
    </subcellularLocation>
</comment>
<keyword evidence="4 9" id="KW-0812">Transmembrane</keyword>
<organism evidence="11 12">
    <name type="scientific">Hyaloscypha hepaticicola</name>
    <dbReference type="NCBI Taxonomy" id="2082293"/>
    <lineage>
        <taxon>Eukaryota</taxon>
        <taxon>Fungi</taxon>
        <taxon>Dikarya</taxon>
        <taxon>Ascomycota</taxon>
        <taxon>Pezizomycotina</taxon>
        <taxon>Leotiomycetes</taxon>
        <taxon>Helotiales</taxon>
        <taxon>Hyaloscyphaceae</taxon>
        <taxon>Hyaloscypha</taxon>
    </lineage>
</organism>
<evidence type="ECO:0000256" key="8">
    <source>
        <dbReference type="SAM" id="MobiDB-lite"/>
    </source>
</evidence>
<dbReference type="InterPro" id="IPR039545">
    <property type="entry name" value="PGAP2"/>
</dbReference>
<evidence type="ECO:0000256" key="4">
    <source>
        <dbReference type="ARBA" id="ARBA00022692"/>
    </source>
</evidence>
<feature type="transmembrane region" description="Helical" evidence="9">
    <location>
        <begin position="133"/>
        <end position="154"/>
    </location>
</feature>
<evidence type="ECO:0000256" key="2">
    <source>
        <dbReference type="ARBA" id="ARBA00007414"/>
    </source>
</evidence>
<dbReference type="STRING" id="1745343.A0A2J6PZI6"/>
<evidence type="ECO:0000256" key="9">
    <source>
        <dbReference type="SAM" id="Phobius"/>
    </source>
</evidence>
<feature type="domain" description="CWH43-like N-terminal" evidence="10">
    <location>
        <begin position="13"/>
        <end position="228"/>
    </location>
</feature>
<dbReference type="GO" id="GO:0000139">
    <property type="term" value="C:Golgi membrane"/>
    <property type="evidence" value="ECO:0007669"/>
    <property type="project" value="UniProtKB-SubCell"/>
</dbReference>
<feature type="transmembrane region" description="Helical" evidence="9">
    <location>
        <begin position="12"/>
        <end position="37"/>
    </location>
</feature>
<feature type="transmembrane region" description="Helical" evidence="9">
    <location>
        <begin position="105"/>
        <end position="127"/>
    </location>
</feature>
<dbReference type="AlphaFoldDB" id="A0A2J6PZI6"/>
<keyword evidence="5 9" id="KW-1133">Transmembrane helix</keyword>
<feature type="transmembrane region" description="Helical" evidence="9">
    <location>
        <begin position="67"/>
        <end position="85"/>
    </location>
</feature>
<keyword evidence="7 9" id="KW-0472">Membrane</keyword>
<evidence type="ECO:0000256" key="3">
    <source>
        <dbReference type="ARBA" id="ARBA00022502"/>
    </source>
</evidence>
<evidence type="ECO:0000256" key="1">
    <source>
        <dbReference type="ARBA" id="ARBA00004653"/>
    </source>
</evidence>
<dbReference type="GO" id="GO:0006506">
    <property type="term" value="P:GPI anchor biosynthetic process"/>
    <property type="evidence" value="ECO:0007669"/>
    <property type="project" value="UniProtKB-KW"/>
</dbReference>
<evidence type="ECO:0000256" key="5">
    <source>
        <dbReference type="ARBA" id="ARBA00022989"/>
    </source>
</evidence>
<dbReference type="EMBL" id="KZ613489">
    <property type="protein sequence ID" value="PMD19443.1"/>
    <property type="molecule type" value="Genomic_DNA"/>
</dbReference>
<gene>
    <name evidence="11" type="ORF">NA56DRAFT_628835</name>
</gene>
<evidence type="ECO:0000259" key="10">
    <source>
        <dbReference type="Pfam" id="PF10277"/>
    </source>
</evidence>
<name>A0A2J6PZI6_9HELO</name>
<accession>A0A2J6PZI6</accession>
<reference evidence="11 12" key="1">
    <citation type="submission" date="2016-05" db="EMBL/GenBank/DDBJ databases">
        <title>A degradative enzymes factory behind the ericoid mycorrhizal symbiosis.</title>
        <authorList>
            <consortium name="DOE Joint Genome Institute"/>
            <person name="Martino E."/>
            <person name="Morin E."/>
            <person name="Grelet G."/>
            <person name="Kuo A."/>
            <person name="Kohler A."/>
            <person name="Daghino S."/>
            <person name="Barry K."/>
            <person name="Choi C."/>
            <person name="Cichocki N."/>
            <person name="Clum A."/>
            <person name="Copeland A."/>
            <person name="Hainaut M."/>
            <person name="Haridas S."/>
            <person name="Labutti K."/>
            <person name="Lindquist E."/>
            <person name="Lipzen A."/>
            <person name="Khouja H.-R."/>
            <person name="Murat C."/>
            <person name="Ohm R."/>
            <person name="Olson A."/>
            <person name="Spatafora J."/>
            <person name="Veneault-Fourrey C."/>
            <person name="Henrissat B."/>
            <person name="Grigoriev I."/>
            <person name="Martin F."/>
            <person name="Perotto S."/>
        </authorList>
    </citation>
    <scope>NUCLEOTIDE SEQUENCE [LARGE SCALE GENOMIC DNA]</scope>
    <source>
        <strain evidence="11 12">UAMH 7357</strain>
    </source>
</reference>
<dbReference type="GO" id="GO:0005789">
    <property type="term" value="C:endoplasmic reticulum membrane"/>
    <property type="evidence" value="ECO:0007669"/>
    <property type="project" value="TreeGrafter"/>
</dbReference>
<dbReference type="PANTHER" id="PTHR12892:SF11">
    <property type="entry name" value="POST-GPI ATTACHMENT TO PROTEINS FACTOR 2"/>
    <property type="match status" value="1"/>
</dbReference>
<dbReference type="PROSITE" id="PS51257">
    <property type="entry name" value="PROKAR_LIPOPROTEIN"/>
    <property type="match status" value="1"/>
</dbReference>
<feature type="region of interest" description="Disordered" evidence="8">
    <location>
        <begin position="253"/>
        <end position="280"/>
    </location>
</feature>
<evidence type="ECO:0000313" key="11">
    <source>
        <dbReference type="EMBL" id="PMD19443.1"/>
    </source>
</evidence>
<dbReference type="InterPro" id="IPR019402">
    <property type="entry name" value="CWH43_N"/>
</dbReference>
<sequence length="280" mass="31263">MATRAHSWGALVYVIIPIFSGCVWLAMLLGMLLWWTVEKHSEYITPMRQNQTIAYISDIGAHSLQPLFIAMGTVTVVSFDIVFIAERWLRHRGKLAPNTSLTQKVLSICAIIAAIVGAVGLICLTCLNDVSHGSAHDACLAIFIAGYIISAIFICWEYQRLGIHHRQHRILRISFWIKLAFILLELGLAIAFGVLSDKSHYTAAAVCEWVIALVYAFYVWSFAIDFIPAVRTRHYASKETEVEMAMAMEGESRQRGWDGTAAEQNGYGNGRVAPQPARNF</sequence>
<evidence type="ECO:0000256" key="6">
    <source>
        <dbReference type="ARBA" id="ARBA00023034"/>
    </source>
</evidence>
<keyword evidence="6" id="KW-0333">Golgi apparatus</keyword>
<proteinExistence type="inferred from homology"/>
<keyword evidence="12" id="KW-1185">Reference proteome</keyword>
<dbReference type="OrthoDB" id="10032492at2759"/>
<keyword evidence="3" id="KW-0337">GPI-anchor biosynthesis</keyword>
<dbReference type="Pfam" id="PF10277">
    <property type="entry name" value="Frag1"/>
    <property type="match status" value="1"/>
</dbReference>
<dbReference type="Proteomes" id="UP000235672">
    <property type="component" value="Unassembled WGS sequence"/>
</dbReference>
<evidence type="ECO:0000313" key="12">
    <source>
        <dbReference type="Proteomes" id="UP000235672"/>
    </source>
</evidence>
<feature type="transmembrane region" description="Helical" evidence="9">
    <location>
        <begin position="175"/>
        <end position="195"/>
    </location>
</feature>
<comment type="similarity">
    <text evidence="2">Belongs to the PGAP2 family.</text>
</comment>
<evidence type="ECO:0000256" key="7">
    <source>
        <dbReference type="ARBA" id="ARBA00023136"/>
    </source>
</evidence>
<protein>
    <recommendedName>
        <fullName evidence="10">CWH43-like N-terminal domain-containing protein</fullName>
    </recommendedName>
</protein>
<dbReference type="PANTHER" id="PTHR12892">
    <property type="entry name" value="FGF RECEPTOR ACTIVATING PROTEIN 1"/>
    <property type="match status" value="1"/>
</dbReference>
<feature type="transmembrane region" description="Helical" evidence="9">
    <location>
        <begin position="201"/>
        <end position="223"/>
    </location>
</feature>